<evidence type="ECO:0000256" key="3">
    <source>
        <dbReference type="ARBA" id="ARBA00022630"/>
    </source>
</evidence>
<keyword evidence="5" id="KW-0560">Oxidoreductase</keyword>
<keyword evidence="3" id="KW-0285">Flavoprotein</keyword>
<dbReference type="Gene3D" id="3.40.50.1820">
    <property type="entry name" value="alpha/beta hydrolase"/>
    <property type="match status" value="1"/>
</dbReference>
<organism evidence="6 7">
    <name type="scientific">Nitrosomonas nitrosa</name>
    <dbReference type="NCBI Taxonomy" id="52442"/>
    <lineage>
        <taxon>Bacteria</taxon>
        <taxon>Pseudomonadati</taxon>
        <taxon>Pseudomonadota</taxon>
        <taxon>Betaproteobacteria</taxon>
        <taxon>Nitrosomonadales</taxon>
        <taxon>Nitrosomonadaceae</taxon>
        <taxon>Nitrosomonas</taxon>
    </lineage>
</organism>
<evidence type="ECO:0000256" key="4">
    <source>
        <dbReference type="ARBA" id="ARBA00022827"/>
    </source>
</evidence>
<dbReference type="SUPFAM" id="SSF53474">
    <property type="entry name" value="alpha/beta-Hydrolases"/>
    <property type="match status" value="1"/>
</dbReference>
<keyword evidence="7" id="KW-1185">Reference proteome</keyword>
<evidence type="ECO:0000313" key="6">
    <source>
        <dbReference type="EMBL" id="SFM19289.1"/>
    </source>
</evidence>
<proteinExistence type="inferred from homology"/>
<evidence type="ECO:0000256" key="5">
    <source>
        <dbReference type="ARBA" id="ARBA00023002"/>
    </source>
</evidence>
<name>A0A1I4NUY0_9PROT</name>
<sequence length="364" mass="40976">MSILADYVTQVERYEPHLTHLTERTLRADTPQIYFFTSSDGVSLRLKRYRGGNKGPVILSHCIGVSSLMYSLTTIETNLLEYLFERSYDVWLLDHRLSIELPASGQLSTMDDVALKDYPAAVRKVCELTGRSSVQIVGHGVGASTLTMALLGGLQHVSATVCSQVSTHLYSLPINEFKARMFMPRILQLLGKHWLTAYTDIHAGISTRLYDAALMLHPIPRHERCANVVCHRITTLFGELYEHTQLNQATHDTLARLFGRVNIAAMKQLTSILLQHHLIDARGKDTYLPHLDRLKLPMTFLSGGRNDCVLPKSTQKTFDLLVDANGAQFYKRFELTHYGHVDCIIGQNAAQDVYPLILDRLETA</sequence>
<dbReference type="EMBL" id="FOUF01000009">
    <property type="protein sequence ID" value="SFM19289.1"/>
    <property type="molecule type" value="Genomic_DNA"/>
</dbReference>
<accession>A0A1I4NUY0</accession>
<protein>
    <submittedName>
        <fullName evidence="6">Cholesterol oxidase</fullName>
    </submittedName>
</protein>
<dbReference type="PANTHER" id="PTHR47470">
    <property type="entry name" value="CHOLESTEROL OXIDASE"/>
    <property type="match status" value="1"/>
</dbReference>
<dbReference type="RefSeq" id="WP_090667570.1">
    <property type="nucleotide sequence ID" value="NZ_FOUF01000009.1"/>
</dbReference>
<dbReference type="AlphaFoldDB" id="A0A1I4NUY0"/>
<comment type="cofactor">
    <cofactor evidence="1">
        <name>FAD</name>
        <dbReference type="ChEBI" id="CHEBI:57692"/>
    </cofactor>
</comment>
<dbReference type="GO" id="GO:0016491">
    <property type="term" value="F:oxidoreductase activity"/>
    <property type="evidence" value="ECO:0007669"/>
    <property type="project" value="UniProtKB-KW"/>
</dbReference>
<comment type="similarity">
    <text evidence="2">Belongs to the GMC oxidoreductase family.</text>
</comment>
<dbReference type="Proteomes" id="UP000199561">
    <property type="component" value="Unassembled WGS sequence"/>
</dbReference>
<evidence type="ECO:0000313" key="7">
    <source>
        <dbReference type="Proteomes" id="UP000199561"/>
    </source>
</evidence>
<dbReference type="InterPro" id="IPR052542">
    <property type="entry name" value="Cholesterol_Oxidase"/>
</dbReference>
<reference evidence="6 7" key="1">
    <citation type="submission" date="2016-10" db="EMBL/GenBank/DDBJ databases">
        <authorList>
            <person name="de Groot N.N."/>
        </authorList>
    </citation>
    <scope>NUCLEOTIDE SEQUENCE [LARGE SCALE GENOMIC DNA]</scope>
    <source>
        <strain evidence="6 7">Nm146</strain>
    </source>
</reference>
<dbReference type="InterPro" id="IPR029058">
    <property type="entry name" value="AB_hydrolase_fold"/>
</dbReference>
<gene>
    <name evidence="6" type="ORF">SAMN05421880_10923</name>
</gene>
<dbReference type="PANTHER" id="PTHR47470:SF1">
    <property type="entry name" value="FAD-DEPENDENT OXIDOREDUCTASE 2 FAD BINDING DOMAIN-CONTAINING PROTEIN"/>
    <property type="match status" value="1"/>
</dbReference>
<evidence type="ECO:0000256" key="1">
    <source>
        <dbReference type="ARBA" id="ARBA00001974"/>
    </source>
</evidence>
<dbReference type="STRING" id="52442.SAMN05421880_10923"/>
<evidence type="ECO:0000256" key="2">
    <source>
        <dbReference type="ARBA" id="ARBA00010790"/>
    </source>
</evidence>
<keyword evidence="4" id="KW-0274">FAD</keyword>